<dbReference type="InterPro" id="IPR014894">
    <property type="entry name" value="DcrB/EagT6"/>
</dbReference>
<sequence>MKLALRRPLTPLMVALLALNAGGLAAAYKDAVNGFAVTPPPGWKQSTYPGTAVVFLTAPVDGFATNINVVVQPLPAGMTQAAYHTLSLKQIRTLVTDARILSTRAVTLGGVPGNSVVYTGRQGQFKLYFFSTYAVRGGRAFLVTTTTRQGSEAGAKPVNDAVVKSFQILR</sequence>
<organism evidence="2 3">
    <name type="scientific">Deinococcus arenae</name>
    <dbReference type="NCBI Taxonomy" id="1452751"/>
    <lineage>
        <taxon>Bacteria</taxon>
        <taxon>Thermotogati</taxon>
        <taxon>Deinococcota</taxon>
        <taxon>Deinococci</taxon>
        <taxon>Deinococcales</taxon>
        <taxon>Deinococcaceae</taxon>
        <taxon>Deinococcus</taxon>
    </lineage>
</organism>
<keyword evidence="1" id="KW-0732">Signal</keyword>
<proteinExistence type="predicted"/>
<evidence type="ECO:0000313" key="3">
    <source>
        <dbReference type="Proteomes" id="UP000600547"/>
    </source>
</evidence>
<dbReference type="InterPro" id="IPR016123">
    <property type="entry name" value="Mog1/PsbP_a/b/a-sand"/>
</dbReference>
<gene>
    <name evidence="2" type="ORF">GCM10008956_01910</name>
</gene>
<comment type="caution">
    <text evidence="2">The sequence shown here is derived from an EMBL/GenBank/DDBJ whole genome shotgun (WGS) entry which is preliminary data.</text>
</comment>
<dbReference type="SUPFAM" id="SSF55724">
    <property type="entry name" value="Mog1p/PsbP-like"/>
    <property type="match status" value="1"/>
</dbReference>
<protein>
    <recommendedName>
        <fullName evidence="4">DUF1795 domain-containing protein</fullName>
    </recommendedName>
</protein>
<evidence type="ECO:0000313" key="2">
    <source>
        <dbReference type="EMBL" id="GGM29544.1"/>
    </source>
</evidence>
<name>A0A8H9L653_9DEIO</name>
<feature type="chain" id="PRO_5034996768" description="DUF1795 domain-containing protein" evidence="1">
    <location>
        <begin position="27"/>
        <end position="170"/>
    </location>
</feature>
<reference evidence="3" key="1">
    <citation type="journal article" date="2019" name="Int. J. Syst. Evol. Microbiol.">
        <title>The Global Catalogue of Microorganisms (GCM) 10K type strain sequencing project: providing services to taxonomists for standard genome sequencing and annotation.</title>
        <authorList>
            <consortium name="The Broad Institute Genomics Platform"/>
            <consortium name="The Broad Institute Genome Sequencing Center for Infectious Disease"/>
            <person name="Wu L."/>
            <person name="Ma J."/>
        </authorList>
    </citation>
    <scope>NUCLEOTIDE SEQUENCE [LARGE SCALE GENOMIC DNA]</scope>
    <source>
        <strain evidence="3">JCM 31047</strain>
    </source>
</reference>
<dbReference type="Proteomes" id="UP000600547">
    <property type="component" value="Unassembled WGS sequence"/>
</dbReference>
<evidence type="ECO:0000256" key="1">
    <source>
        <dbReference type="SAM" id="SignalP"/>
    </source>
</evidence>
<dbReference type="Pfam" id="PF08786">
    <property type="entry name" value="DcrB"/>
    <property type="match status" value="1"/>
</dbReference>
<dbReference type="RefSeq" id="WP_162621343.1">
    <property type="nucleotide sequence ID" value="NZ_BMQG01000001.1"/>
</dbReference>
<dbReference type="AlphaFoldDB" id="A0A8H9L653"/>
<dbReference type="EMBL" id="BMQG01000001">
    <property type="protein sequence ID" value="GGM29544.1"/>
    <property type="molecule type" value="Genomic_DNA"/>
</dbReference>
<dbReference type="Gene3D" id="3.40.1000.10">
    <property type="entry name" value="Mog1/PsbP, alpha/beta/alpha sandwich"/>
    <property type="match status" value="1"/>
</dbReference>
<keyword evidence="3" id="KW-1185">Reference proteome</keyword>
<evidence type="ECO:0008006" key="4">
    <source>
        <dbReference type="Google" id="ProtNLM"/>
    </source>
</evidence>
<feature type="signal peptide" evidence="1">
    <location>
        <begin position="1"/>
        <end position="26"/>
    </location>
</feature>
<accession>A0A8H9L653</accession>